<dbReference type="SMART" id="SM00418">
    <property type="entry name" value="HTH_ARSR"/>
    <property type="match status" value="1"/>
</dbReference>
<dbReference type="InterPro" id="IPR036390">
    <property type="entry name" value="WH_DNA-bd_sf"/>
</dbReference>
<dbReference type="InterPro" id="IPR036388">
    <property type="entry name" value="WH-like_DNA-bd_sf"/>
</dbReference>
<evidence type="ECO:0000313" key="5">
    <source>
        <dbReference type="EMBL" id="ABF41971.1"/>
    </source>
</evidence>
<dbReference type="Gene3D" id="1.10.10.10">
    <property type="entry name" value="Winged helix-like DNA-binding domain superfamily/Winged helix DNA-binding domain"/>
    <property type="match status" value="1"/>
</dbReference>
<dbReference type="STRING" id="204669.Acid345_2970"/>
<dbReference type="AlphaFoldDB" id="Q1IMC9"/>
<protein>
    <submittedName>
        <fullName evidence="5">Transcriptional regulator, ArsR family</fullName>
    </submittedName>
</protein>
<dbReference type="GO" id="GO:0003700">
    <property type="term" value="F:DNA-binding transcription factor activity"/>
    <property type="evidence" value="ECO:0007669"/>
    <property type="project" value="InterPro"/>
</dbReference>
<evidence type="ECO:0000256" key="2">
    <source>
        <dbReference type="ARBA" id="ARBA00023125"/>
    </source>
</evidence>
<dbReference type="OrthoDB" id="9798835at2"/>
<feature type="domain" description="HTH arsR-type" evidence="4">
    <location>
        <begin position="10"/>
        <end position="110"/>
    </location>
</feature>
<dbReference type="InterPro" id="IPR001845">
    <property type="entry name" value="HTH_ArsR_DNA-bd_dom"/>
</dbReference>
<dbReference type="NCBIfam" id="NF033788">
    <property type="entry name" value="HTH_metalloreg"/>
    <property type="match status" value="1"/>
</dbReference>
<organism evidence="5 6">
    <name type="scientific">Koribacter versatilis (strain Ellin345)</name>
    <dbReference type="NCBI Taxonomy" id="204669"/>
    <lineage>
        <taxon>Bacteria</taxon>
        <taxon>Pseudomonadati</taxon>
        <taxon>Acidobacteriota</taxon>
        <taxon>Terriglobia</taxon>
        <taxon>Terriglobales</taxon>
        <taxon>Candidatus Korobacteraceae</taxon>
        <taxon>Candidatus Korobacter</taxon>
    </lineage>
</organism>
<dbReference type="RefSeq" id="WP_011523772.1">
    <property type="nucleotide sequence ID" value="NC_008009.1"/>
</dbReference>
<evidence type="ECO:0000256" key="3">
    <source>
        <dbReference type="ARBA" id="ARBA00023163"/>
    </source>
</evidence>
<dbReference type="SUPFAM" id="SSF46785">
    <property type="entry name" value="Winged helix' DNA-binding domain"/>
    <property type="match status" value="1"/>
</dbReference>
<dbReference type="PRINTS" id="PR00778">
    <property type="entry name" value="HTHARSR"/>
</dbReference>
<gene>
    <name evidence="5" type="ordered locus">Acid345_2970</name>
</gene>
<dbReference type="PANTHER" id="PTHR43132:SF2">
    <property type="entry name" value="ARSENICAL RESISTANCE OPERON REPRESSOR ARSR-RELATED"/>
    <property type="match status" value="1"/>
</dbReference>
<sequence length="110" mass="12150">MKKLSRRSGADKTLYERQAVLCKAFANPTRIHLLDLLGRGEVGASDLQEELGISKANLSQHLSILRTAGVVSTRRDGKRLLCELSAPAIKQACDHMRSILKMQGRNHRGS</sequence>
<dbReference type="PANTHER" id="PTHR43132">
    <property type="entry name" value="ARSENICAL RESISTANCE OPERON REPRESSOR ARSR-RELATED"/>
    <property type="match status" value="1"/>
</dbReference>
<keyword evidence="3" id="KW-0804">Transcription</keyword>
<dbReference type="KEGG" id="aba:Acid345_2970"/>
<name>Q1IMC9_KORVE</name>
<keyword evidence="2" id="KW-0238">DNA-binding</keyword>
<dbReference type="CDD" id="cd00090">
    <property type="entry name" value="HTH_ARSR"/>
    <property type="match status" value="1"/>
</dbReference>
<dbReference type="InterPro" id="IPR011991">
    <property type="entry name" value="ArsR-like_HTH"/>
</dbReference>
<proteinExistence type="predicted"/>
<dbReference type="GO" id="GO:0003677">
    <property type="term" value="F:DNA binding"/>
    <property type="evidence" value="ECO:0007669"/>
    <property type="project" value="UniProtKB-KW"/>
</dbReference>
<dbReference type="EnsemblBacteria" id="ABF41971">
    <property type="protein sequence ID" value="ABF41971"/>
    <property type="gene ID" value="Acid345_2970"/>
</dbReference>
<accession>Q1IMC9</accession>
<dbReference type="eggNOG" id="COG0640">
    <property type="taxonomic scope" value="Bacteria"/>
</dbReference>
<keyword evidence="6" id="KW-1185">Reference proteome</keyword>
<reference evidence="5 6" key="1">
    <citation type="journal article" date="2009" name="Appl. Environ. Microbiol.">
        <title>Three genomes from the phylum Acidobacteria provide insight into the lifestyles of these microorganisms in soils.</title>
        <authorList>
            <person name="Ward N.L."/>
            <person name="Challacombe J.F."/>
            <person name="Janssen P.H."/>
            <person name="Henrissat B."/>
            <person name="Coutinho P.M."/>
            <person name="Wu M."/>
            <person name="Xie G."/>
            <person name="Haft D.H."/>
            <person name="Sait M."/>
            <person name="Badger J."/>
            <person name="Barabote R.D."/>
            <person name="Bradley B."/>
            <person name="Brettin T.S."/>
            <person name="Brinkac L.M."/>
            <person name="Bruce D."/>
            <person name="Creasy T."/>
            <person name="Daugherty S.C."/>
            <person name="Davidsen T.M."/>
            <person name="DeBoy R.T."/>
            <person name="Detter J.C."/>
            <person name="Dodson R.J."/>
            <person name="Durkin A.S."/>
            <person name="Ganapathy A."/>
            <person name="Gwinn-Giglio M."/>
            <person name="Han C.S."/>
            <person name="Khouri H."/>
            <person name="Kiss H."/>
            <person name="Kothari S.P."/>
            <person name="Madupu R."/>
            <person name="Nelson K.E."/>
            <person name="Nelson W.C."/>
            <person name="Paulsen I."/>
            <person name="Penn K."/>
            <person name="Ren Q."/>
            <person name="Rosovitz M.J."/>
            <person name="Selengut J.D."/>
            <person name="Shrivastava S."/>
            <person name="Sullivan S.A."/>
            <person name="Tapia R."/>
            <person name="Thompson L.S."/>
            <person name="Watkins K.L."/>
            <person name="Yang Q."/>
            <person name="Yu C."/>
            <person name="Zafar N."/>
            <person name="Zhou L."/>
            <person name="Kuske C.R."/>
        </authorList>
    </citation>
    <scope>NUCLEOTIDE SEQUENCE [LARGE SCALE GENOMIC DNA]</scope>
    <source>
        <strain evidence="5 6">Ellin345</strain>
    </source>
</reference>
<evidence type="ECO:0000259" key="4">
    <source>
        <dbReference type="PROSITE" id="PS50987"/>
    </source>
</evidence>
<dbReference type="HOGENOM" id="CLU_097806_6_1_0"/>
<dbReference type="Proteomes" id="UP000002432">
    <property type="component" value="Chromosome"/>
</dbReference>
<dbReference type="EMBL" id="CP000360">
    <property type="protein sequence ID" value="ABF41971.1"/>
    <property type="molecule type" value="Genomic_DNA"/>
</dbReference>
<dbReference type="InterPro" id="IPR051011">
    <property type="entry name" value="Metal_resp_trans_reg"/>
</dbReference>
<dbReference type="Pfam" id="PF01022">
    <property type="entry name" value="HTH_5"/>
    <property type="match status" value="1"/>
</dbReference>
<dbReference type="PROSITE" id="PS50987">
    <property type="entry name" value="HTH_ARSR_2"/>
    <property type="match status" value="1"/>
</dbReference>
<keyword evidence="1" id="KW-0805">Transcription regulation</keyword>
<evidence type="ECO:0000256" key="1">
    <source>
        <dbReference type="ARBA" id="ARBA00023015"/>
    </source>
</evidence>
<evidence type="ECO:0000313" key="6">
    <source>
        <dbReference type="Proteomes" id="UP000002432"/>
    </source>
</evidence>